<evidence type="ECO:0000313" key="2">
    <source>
        <dbReference type="Proteomes" id="UP000681414"/>
    </source>
</evidence>
<name>A0A942TKI2_9BACI</name>
<gene>
    <name evidence="1" type="ORF">KHA97_21940</name>
</gene>
<protein>
    <submittedName>
        <fullName evidence="1">Uncharacterized protein</fullName>
    </submittedName>
</protein>
<proteinExistence type="predicted"/>
<accession>A0A942TKI2</accession>
<comment type="caution">
    <text evidence="1">The sequence shown here is derived from an EMBL/GenBank/DDBJ whole genome shotgun (WGS) entry which is preliminary data.</text>
</comment>
<evidence type="ECO:0000313" key="1">
    <source>
        <dbReference type="EMBL" id="MBS4197707.1"/>
    </source>
</evidence>
<reference evidence="1 2" key="1">
    <citation type="submission" date="2021-05" db="EMBL/GenBank/DDBJ databases">
        <title>Novel Bacillus species.</title>
        <authorList>
            <person name="Liu G."/>
        </authorList>
    </citation>
    <scope>NUCLEOTIDE SEQUENCE [LARGE SCALE GENOMIC DNA]</scope>
    <source>
        <strain evidence="2">FJAT-49780</strain>
    </source>
</reference>
<organism evidence="1 2">
    <name type="scientific">Lederbergia citri</name>
    <dbReference type="NCBI Taxonomy" id="2833580"/>
    <lineage>
        <taxon>Bacteria</taxon>
        <taxon>Bacillati</taxon>
        <taxon>Bacillota</taxon>
        <taxon>Bacilli</taxon>
        <taxon>Bacillales</taxon>
        <taxon>Bacillaceae</taxon>
        <taxon>Lederbergia</taxon>
    </lineage>
</organism>
<dbReference type="Proteomes" id="UP000681414">
    <property type="component" value="Unassembled WGS sequence"/>
</dbReference>
<keyword evidence="2" id="KW-1185">Reference proteome</keyword>
<dbReference type="RefSeq" id="WP_213126943.1">
    <property type="nucleotide sequence ID" value="NZ_JAGYPG010000005.1"/>
</dbReference>
<sequence length="154" mass="17527">MTRTPYIKITQIQHLSHTPTLKTRTLKLFRRTEFNQAFKDGVSTNGVDEGILALVDGWGIEGMVGNRPLTTPNITQQKYIELKQSGIYVSDTTVVNTQEQLDNYYARAKAWDIIPYPRIGGELAQSLFSGRRWAVNGDYFWVENQTNIGLSSRK</sequence>
<dbReference type="AlphaFoldDB" id="A0A942TKI2"/>
<dbReference type="EMBL" id="JAGYPG010000005">
    <property type="protein sequence ID" value="MBS4197707.1"/>
    <property type="molecule type" value="Genomic_DNA"/>
</dbReference>